<dbReference type="AlphaFoldDB" id="A0A5M8Q1U6"/>
<comment type="caution">
    <text evidence="2">The sequence shown here is derived from an EMBL/GenBank/DDBJ whole genome shotgun (WGS) entry which is preliminary data.</text>
</comment>
<dbReference type="PANTHER" id="PTHR38926">
    <property type="entry name" value="F-BOX DOMAIN CONTAINING PROTEIN, EXPRESSED"/>
    <property type="match status" value="1"/>
</dbReference>
<gene>
    <name evidence="2" type="ORF">FRX48_00865</name>
</gene>
<dbReference type="Gene3D" id="1.25.40.10">
    <property type="entry name" value="Tetratricopeptide repeat domain"/>
    <property type="match status" value="1"/>
</dbReference>
<dbReference type="InterPro" id="IPR032675">
    <property type="entry name" value="LRR_dom_sf"/>
</dbReference>
<accession>A0A5M8Q1U6</accession>
<dbReference type="Pfam" id="PF00646">
    <property type="entry name" value="F-box"/>
    <property type="match status" value="1"/>
</dbReference>
<dbReference type="PANTHER" id="PTHR38926:SF5">
    <property type="entry name" value="F-BOX AND LEUCINE-RICH REPEAT PROTEIN 6"/>
    <property type="match status" value="1"/>
</dbReference>
<name>A0A5M8Q1U6_9LECA</name>
<dbReference type="PROSITE" id="PS50181">
    <property type="entry name" value="FBOX"/>
    <property type="match status" value="1"/>
</dbReference>
<dbReference type="SUPFAM" id="SSF48452">
    <property type="entry name" value="TPR-like"/>
    <property type="match status" value="1"/>
</dbReference>
<dbReference type="Proteomes" id="UP000324767">
    <property type="component" value="Unassembled WGS sequence"/>
</dbReference>
<dbReference type="EMBL" id="VXIT01000001">
    <property type="protein sequence ID" value="KAA6416146.1"/>
    <property type="molecule type" value="Genomic_DNA"/>
</dbReference>
<feature type="domain" description="F-box" evidence="1">
    <location>
        <begin position="136"/>
        <end position="183"/>
    </location>
</feature>
<dbReference type="SUPFAM" id="SSF81383">
    <property type="entry name" value="F-box domain"/>
    <property type="match status" value="1"/>
</dbReference>
<evidence type="ECO:0000259" key="1">
    <source>
        <dbReference type="PROSITE" id="PS50181"/>
    </source>
</evidence>
<proteinExistence type="predicted"/>
<protein>
    <recommendedName>
        <fullName evidence="1">F-box domain-containing protein</fullName>
    </recommendedName>
</protein>
<dbReference type="SUPFAM" id="SSF52047">
    <property type="entry name" value="RNI-like"/>
    <property type="match status" value="1"/>
</dbReference>
<dbReference type="InterPro" id="IPR036047">
    <property type="entry name" value="F-box-like_dom_sf"/>
</dbReference>
<dbReference type="InterPro" id="IPR001810">
    <property type="entry name" value="F-box_dom"/>
</dbReference>
<dbReference type="InterPro" id="IPR011990">
    <property type="entry name" value="TPR-like_helical_dom_sf"/>
</dbReference>
<reference evidence="2 3" key="1">
    <citation type="submission" date="2019-09" db="EMBL/GenBank/DDBJ databases">
        <title>The hologenome of the rock-dwelling lichen Lasallia pustulata.</title>
        <authorList>
            <person name="Greshake Tzovaras B."/>
            <person name="Segers F."/>
            <person name="Bicker A."/>
            <person name="Dal Grande F."/>
            <person name="Otte J."/>
            <person name="Hankeln T."/>
            <person name="Schmitt I."/>
            <person name="Ebersberger I."/>
        </authorList>
    </citation>
    <scope>NUCLEOTIDE SEQUENCE [LARGE SCALE GENOMIC DNA]</scope>
    <source>
        <strain evidence="2">A1-1</strain>
    </source>
</reference>
<dbReference type="OrthoDB" id="629492at2759"/>
<dbReference type="Gene3D" id="3.80.10.10">
    <property type="entry name" value="Ribonuclease Inhibitor"/>
    <property type="match status" value="1"/>
</dbReference>
<sequence>MAATRKQVCPIEAQQRGQELYRQHNYKAAMEAFNEAIGEQRCPSVSALDNRAATYTKLGDLQAALRDGKEMIHAAKTDVTGYLRTGKILQLLGKDDVALGIYKYGLRNVRSDDPNTELLRRMYDKLGKRCSPPKAADPLRVLPMELAEMVFKHLNFKNIMSLTGVSLHWYNFLTSTSDLWGHLDFSGASRPVPLMSVQACIRRSKGKITRAILNKHVLLHGDALRHITKHCKRLHYLEIQSGLPIRSLVAAAIVAPNLSSLVVSVECETTLDAVQLLLANCRNLERAEFHSIFSNGVLATWAGDMSKLRCLTMNAGTTQTFGFTTLRLDNLFRQLPQIRELTLRGWKAHSAWTRPDFSVLTDLRKLDLAGFQLPVFPSLPFSLQHLNLSNCYNIAFAAPESQMSLLDVSLSNLTSLSLSSMSKMSAEVLGALLEPSKGQVLKLDISDCVLIGNFDIAQLIQNNYLDSVVELRLRTSSVNDNIAESIAKNLHHLKVLDLGSTKVTGVGVKGLVINPNINLEALGLQNCTAVSSDAVDFARSKGIHVTYGFTDKLKYSKKVRLD</sequence>
<evidence type="ECO:0000313" key="2">
    <source>
        <dbReference type="EMBL" id="KAA6416146.1"/>
    </source>
</evidence>
<dbReference type="Gene3D" id="1.20.1280.50">
    <property type="match status" value="1"/>
</dbReference>
<organism evidence="2 3">
    <name type="scientific">Lasallia pustulata</name>
    <dbReference type="NCBI Taxonomy" id="136370"/>
    <lineage>
        <taxon>Eukaryota</taxon>
        <taxon>Fungi</taxon>
        <taxon>Dikarya</taxon>
        <taxon>Ascomycota</taxon>
        <taxon>Pezizomycotina</taxon>
        <taxon>Lecanoromycetes</taxon>
        <taxon>OSLEUM clade</taxon>
        <taxon>Umbilicariomycetidae</taxon>
        <taxon>Umbilicariales</taxon>
        <taxon>Umbilicariaceae</taxon>
        <taxon>Lasallia</taxon>
    </lineage>
</organism>
<evidence type="ECO:0000313" key="3">
    <source>
        <dbReference type="Proteomes" id="UP000324767"/>
    </source>
</evidence>